<evidence type="ECO:0000256" key="2">
    <source>
        <dbReference type="ARBA" id="ARBA00012438"/>
    </source>
</evidence>
<dbReference type="SMART" id="SM00073">
    <property type="entry name" value="HPT"/>
    <property type="match status" value="1"/>
</dbReference>
<dbReference type="EMBL" id="JAIOIV010000043">
    <property type="protein sequence ID" value="MBZ0155716.1"/>
    <property type="molecule type" value="Genomic_DNA"/>
</dbReference>
<reference evidence="13" key="2">
    <citation type="submission" date="2021-08" db="EMBL/GenBank/DDBJ databases">
        <authorList>
            <person name="Dalcin Martins P."/>
        </authorList>
    </citation>
    <scope>NUCLEOTIDE SEQUENCE</scope>
    <source>
        <strain evidence="13">MAG_39</strain>
    </source>
</reference>
<feature type="domain" description="CheW-like" evidence="11">
    <location>
        <begin position="494"/>
        <end position="633"/>
    </location>
</feature>
<dbReference type="SMART" id="SM01231">
    <property type="entry name" value="H-kinase_dim"/>
    <property type="match status" value="1"/>
</dbReference>
<evidence type="ECO:0000256" key="6">
    <source>
        <dbReference type="PROSITE-ProRule" id="PRU00110"/>
    </source>
</evidence>
<dbReference type="PROSITE" id="PS50109">
    <property type="entry name" value="HIS_KIN"/>
    <property type="match status" value="1"/>
</dbReference>
<dbReference type="Pfam" id="PF02895">
    <property type="entry name" value="H-kinase_dim"/>
    <property type="match status" value="1"/>
</dbReference>
<evidence type="ECO:0000259" key="11">
    <source>
        <dbReference type="PROSITE" id="PS50851"/>
    </source>
</evidence>
<dbReference type="Pfam" id="PF00072">
    <property type="entry name" value="Response_reg"/>
    <property type="match status" value="1"/>
</dbReference>
<name>A0A953LW99_9BACT</name>
<dbReference type="PROSITE" id="PS50894">
    <property type="entry name" value="HPT"/>
    <property type="match status" value="1"/>
</dbReference>
<reference evidence="13" key="1">
    <citation type="journal article" date="2021" name="bioRxiv">
        <title>Unraveling nitrogen, sulfur and carbon metabolic pathways and microbial community transcriptional responses to substrate deprivation and toxicity stresses in a bioreactor mimicking anoxic brackish coastal sediment conditions.</title>
        <authorList>
            <person name="Martins P.D."/>
            <person name="Echeveste M.J."/>
            <person name="Arshad A."/>
            <person name="Kurth J."/>
            <person name="Ouboter H."/>
            <person name="Jetten M.S.M."/>
            <person name="Welte C.U."/>
        </authorList>
    </citation>
    <scope>NUCLEOTIDE SEQUENCE</scope>
    <source>
        <strain evidence="13">MAG_39</strain>
    </source>
</reference>
<dbReference type="InterPro" id="IPR036097">
    <property type="entry name" value="HisK_dim/P_sf"/>
</dbReference>
<dbReference type="GO" id="GO:0005737">
    <property type="term" value="C:cytoplasm"/>
    <property type="evidence" value="ECO:0007669"/>
    <property type="project" value="InterPro"/>
</dbReference>
<dbReference type="SUPFAM" id="SSF47384">
    <property type="entry name" value="Homodimeric domain of signal transducing histidine kinase"/>
    <property type="match status" value="1"/>
</dbReference>
<dbReference type="InterPro" id="IPR003594">
    <property type="entry name" value="HATPase_dom"/>
</dbReference>
<evidence type="ECO:0000256" key="1">
    <source>
        <dbReference type="ARBA" id="ARBA00000085"/>
    </source>
</evidence>
<dbReference type="Gene3D" id="2.30.30.40">
    <property type="entry name" value="SH3 Domains"/>
    <property type="match status" value="1"/>
</dbReference>
<evidence type="ECO:0000259" key="9">
    <source>
        <dbReference type="PROSITE" id="PS50109"/>
    </source>
</evidence>
<dbReference type="Gene3D" id="3.40.50.2300">
    <property type="match status" value="1"/>
</dbReference>
<dbReference type="Gene3D" id="1.10.287.560">
    <property type="entry name" value="Histidine kinase CheA-like, homodimeric domain"/>
    <property type="match status" value="1"/>
</dbReference>
<feature type="domain" description="HPt" evidence="12">
    <location>
        <begin position="1"/>
        <end position="105"/>
    </location>
</feature>
<dbReference type="PRINTS" id="PR00344">
    <property type="entry name" value="BCTRLSENSOR"/>
</dbReference>
<dbReference type="CDD" id="cd00088">
    <property type="entry name" value="HPT"/>
    <property type="match status" value="1"/>
</dbReference>
<dbReference type="Proteomes" id="UP000705867">
    <property type="component" value="Unassembled WGS sequence"/>
</dbReference>
<dbReference type="GO" id="GO:0000155">
    <property type="term" value="F:phosphorelay sensor kinase activity"/>
    <property type="evidence" value="ECO:0007669"/>
    <property type="project" value="InterPro"/>
</dbReference>
<dbReference type="InterPro" id="IPR036890">
    <property type="entry name" value="HATPase_C_sf"/>
</dbReference>
<dbReference type="Pfam" id="PF01584">
    <property type="entry name" value="CheW"/>
    <property type="match status" value="1"/>
</dbReference>
<keyword evidence="4" id="KW-0808">Transferase</keyword>
<dbReference type="InterPro" id="IPR037006">
    <property type="entry name" value="CheA-like_homodim_sf"/>
</dbReference>
<dbReference type="SUPFAM" id="SSF47226">
    <property type="entry name" value="Histidine-containing phosphotransfer domain, HPT domain"/>
    <property type="match status" value="1"/>
</dbReference>
<dbReference type="AlphaFoldDB" id="A0A953LW99"/>
<feature type="compositionally biased region" description="Basic and acidic residues" evidence="8">
    <location>
        <begin position="169"/>
        <end position="184"/>
    </location>
</feature>
<dbReference type="InterPro" id="IPR005467">
    <property type="entry name" value="His_kinase_dom"/>
</dbReference>
<dbReference type="PROSITE" id="PS50851">
    <property type="entry name" value="CHEW"/>
    <property type="match status" value="1"/>
</dbReference>
<feature type="domain" description="Response regulatory" evidence="10">
    <location>
        <begin position="652"/>
        <end position="768"/>
    </location>
</feature>
<dbReference type="EC" id="2.7.13.3" evidence="2"/>
<sequence length="770" mass="84161">MAFDLSKFLARFVEEAREHVEKLNAGLVLLEKDPDDTENINAIFRSAHTLKGSSRMMKLTPITEVAHKVEDALGALREKKIRHSRELADLLFRGIDTISAMIEKTAEGQAIETDSSTLCEDLMKAAEGFFAGMPVHAGKEEMSSALPQVNVSGSAGVPNEGAEAPVTETLRETPGEGRQREGTRPSEQSPPEQSTARGGKAGETVRINAEKLDELIKLVGEIVSNQNRLKQRLADVKDMERIANRCIRLASRLDQQDAENGEGILSMTRSLFVKSRQLVSQVKDDAVLQELLTGELQEKALLLRMVPLSTVFDSLHRMVRDIAHAMGKEVDLIIEGSEIELDKKMVEKLGDPLVHMLRNAIDHGIEERGERRLAGKTERGTVRVSAGYDAGSVVIEVSDDGRGIPLEKIKERALRKKMLSADAVEGMSEAALVDLIFHPGFSTSTIITDVSGRGVGMDVVKRNIVEELGGAIGIETGEGRGTTFSLRLPLTLAIMRLLLVTVSGTPLALPAHYASEIIRVPESRLITVVDKRAVRLREEFIPMAALDALLKLPGRGPAPPARPGGDVLILIVYVGNEKLGLVIDALLDEEDRVIKTLPAHMKGIQLVSGVTLSGKSEIINVLNVPAVIAAAREVKETKPSRDGMKEEGSAVHILVVDDSVNTREIEKSILEAYGYRVTLAGDGREALEKTREFRYDLVITDVEMPHLDGFSLTERLRSDSTYRGTPIIIVTSREKEEDKRKGIQVGADAYIVKGAFDQSNLLETIQNLVG</sequence>
<dbReference type="Gene3D" id="3.30.565.10">
    <property type="entry name" value="Histidine kinase-like ATPase, C-terminal domain"/>
    <property type="match status" value="1"/>
</dbReference>
<dbReference type="SMART" id="SM00260">
    <property type="entry name" value="CheW"/>
    <property type="match status" value="1"/>
</dbReference>
<dbReference type="InterPro" id="IPR004358">
    <property type="entry name" value="Sig_transdc_His_kin-like_C"/>
</dbReference>
<feature type="modified residue" description="Phosphohistidine" evidence="6">
    <location>
        <position position="48"/>
    </location>
</feature>
<dbReference type="SUPFAM" id="SSF52172">
    <property type="entry name" value="CheY-like"/>
    <property type="match status" value="1"/>
</dbReference>
<dbReference type="SUPFAM" id="SSF50341">
    <property type="entry name" value="CheW-like"/>
    <property type="match status" value="1"/>
</dbReference>
<dbReference type="InterPro" id="IPR001789">
    <property type="entry name" value="Sig_transdc_resp-reg_receiver"/>
</dbReference>
<evidence type="ECO:0000313" key="13">
    <source>
        <dbReference type="EMBL" id="MBZ0155716.1"/>
    </source>
</evidence>
<dbReference type="Pfam" id="PF01627">
    <property type="entry name" value="Hpt"/>
    <property type="match status" value="1"/>
</dbReference>
<gene>
    <name evidence="13" type="ORF">K8I29_05805</name>
</gene>
<dbReference type="SMART" id="SM00387">
    <property type="entry name" value="HATPase_c"/>
    <property type="match status" value="1"/>
</dbReference>
<comment type="caution">
    <text evidence="13">The sequence shown here is derived from an EMBL/GenBank/DDBJ whole genome shotgun (WGS) entry which is preliminary data.</text>
</comment>
<evidence type="ECO:0000256" key="3">
    <source>
        <dbReference type="ARBA" id="ARBA00022553"/>
    </source>
</evidence>
<evidence type="ECO:0000256" key="7">
    <source>
        <dbReference type="PROSITE-ProRule" id="PRU00169"/>
    </source>
</evidence>
<evidence type="ECO:0000313" key="14">
    <source>
        <dbReference type="Proteomes" id="UP000705867"/>
    </source>
</evidence>
<dbReference type="FunFam" id="3.30.565.10:FF:000016">
    <property type="entry name" value="Chemotaxis protein CheA, putative"/>
    <property type="match status" value="1"/>
</dbReference>
<evidence type="ECO:0000259" key="12">
    <source>
        <dbReference type="PROSITE" id="PS50894"/>
    </source>
</evidence>
<dbReference type="GO" id="GO:0006935">
    <property type="term" value="P:chemotaxis"/>
    <property type="evidence" value="ECO:0007669"/>
    <property type="project" value="InterPro"/>
</dbReference>
<dbReference type="PANTHER" id="PTHR43395:SF1">
    <property type="entry name" value="CHEMOTAXIS PROTEIN CHEA"/>
    <property type="match status" value="1"/>
</dbReference>
<dbReference type="InterPro" id="IPR002545">
    <property type="entry name" value="CheW-lke_dom"/>
</dbReference>
<dbReference type="InterPro" id="IPR004105">
    <property type="entry name" value="CheA-like_dim"/>
</dbReference>
<evidence type="ECO:0000256" key="4">
    <source>
        <dbReference type="ARBA" id="ARBA00022679"/>
    </source>
</evidence>
<dbReference type="PANTHER" id="PTHR43395">
    <property type="entry name" value="SENSOR HISTIDINE KINASE CHEA"/>
    <property type="match status" value="1"/>
</dbReference>
<dbReference type="Gene3D" id="1.20.120.160">
    <property type="entry name" value="HPT domain"/>
    <property type="match status" value="1"/>
</dbReference>
<feature type="modified residue" description="4-aspartylphosphate" evidence="7">
    <location>
        <position position="701"/>
    </location>
</feature>
<dbReference type="CDD" id="cd16916">
    <property type="entry name" value="HATPase_CheA-like"/>
    <property type="match status" value="1"/>
</dbReference>
<feature type="region of interest" description="Disordered" evidence="8">
    <location>
        <begin position="149"/>
        <end position="204"/>
    </location>
</feature>
<keyword evidence="5 13" id="KW-0418">Kinase</keyword>
<organism evidence="13 14">
    <name type="scientific">Candidatus Nitrobium versatile</name>
    <dbReference type="NCBI Taxonomy" id="2884831"/>
    <lineage>
        <taxon>Bacteria</taxon>
        <taxon>Pseudomonadati</taxon>
        <taxon>Nitrospirota</taxon>
        <taxon>Nitrospiria</taxon>
        <taxon>Nitrospirales</taxon>
        <taxon>Nitrospiraceae</taxon>
        <taxon>Candidatus Nitrobium</taxon>
    </lineage>
</organism>
<feature type="compositionally biased region" description="Polar residues" evidence="8">
    <location>
        <begin position="185"/>
        <end position="196"/>
    </location>
</feature>
<dbReference type="Pfam" id="PF02518">
    <property type="entry name" value="HATPase_c"/>
    <property type="match status" value="1"/>
</dbReference>
<dbReference type="InterPro" id="IPR051315">
    <property type="entry name" value="Bact_Chemotaxis_CheA"/>
</dbReference>
<dbReference type="InterPro" id="IPR036061">
    <property type="entry name" value="CheW-like_dom_sf"/>
</dbReference>
<dbReference type="PROSITE" id="PS50110">
    <property type="entry name" value="RESPONSE_REGULATORY"/>
    <property type="match status" value="1"/>
</dbReference>
<dbReference type="InterPro" id="IPR008207">
    <property type="entry name" value="Sig_transdc_His_kin_Hpt_dom"/>
</dbReference>
<proteinExistence type="predicted"/>
<evidence type="ECO:0000256" key="5">
    <source>
        <dbReference type="ARBA" id="ARBA00022777"/>
    </source>
</evidence>
<feature type="domain" description="Histidine kinase" evidence="9">
    <location>
        <begin position="224"/>
        <end position="492"/>
    </location>
</feature>
<dbReference type="InterPro" id="IPR011006">
    <property type="entry name" value="CheY-like_superfamily"/>
</dbReference>
<dbReference type="SMART" id="SM00448">
    <property type="entry name" value="REC"/>
    <property type="match status" value="1"/>
</dbReference>
<dbReference type="SUPFAM" id="SSF55874">
    <property type="entry name" value="ATPase domain of HSP90 chaperone/DNA topoisomerase II/histidine kinase"/>
    <property type="match status" value="1"/>
</dbReference>
<evidence type="ECO:0000256" key="8">
    <source>
        <dbReference type="SAM" id="MobiDB-lite"/>
    </source>
</evidence>
<protein>
    <recommendedName>
        <fullName evidence="2">histidine kinase</fullName>
        <ecNumber evidence="2">2.7.13.3</ecNumber>
    </recommendedName>
</protein>
<evidence type="ECO:0000259" key="10">
    <source>
        <dbReference type="PROSITE" id="PS50110"/>
    </source>
</evidence>
<accession>A0A953LW99</accession>
<keyword evidence="3 7" id="KW-0597">Phosphoprotein</keyword>
<dbReference type="InterPro" id="IPR036641">
    <property type="entry name" value="HPT_dom_sf"/>
</dbReference>
<comment type="catalytic activity">
    <reaction evidence="1">
        <text>ATP + protein L-histidine = ADP + protein N-phospho-L-histidine.</text>
        <dbReference type="EC" id="2.7.13.3"/>
    </reaction>
</comment>